<dbReference type="InterPro" id="IPR000700">
    <property type="entry name" value="PAS-assoc_C"/>
</dbReference>
<evidence type="ECO:0000259" key="1">
    <source>
        <dbReference type="PROSITE" id="PS50113"/>
    </source>
</evidence>
<evidence type="ECO:0000313" key="5">
    <source>
        <dbReference type="Proteomes" id="UP000600565"/>
    </source>
</evidence>
<dbReference type="InterPro" id="IPR029787">
    <property type="entry name" value="Nucleotide_cyclase"/>
</dbReference>
<protein>
    <submittedName>
        <fullName evidence="4">EAL domain-containing protein</fullName>
    </submittedName>
</protein>
<feature type="domain" description="PAC" evidence="1">
    <location>
        <begin position="200"/>
        <end position="252"/>
    </location>
</feature>
<dbReference type="Pfam" id="PF13426">
    <property type="entry name" value="PAS_9"/>
    <property type="match status" value="1"/>
</dbReference>
<dbReference type="PANTHER" id="PTHR44757">
    <property type="entry name" value="DIGUANYLATE CYCLASE DGCP"/>
    <property type="match status" value="1"/>
</dbReference>
<dbReference type="NCBIfam" id="TIGR00229">
    <property type="entry name" value="sensory_box"/>
    <property type="match status" value="1"/>
</dbReference>
<dbReference type="Proteomes" id="UP000600565">
    <property type="component" value="Unassembled WGS sequence"/>
</dbReference>
<dbReference type="SMART" id="SM00267">
    <property type="entry name" value="GGDEF"/>
    <property type="match status" value="1"/>
</dbReference>
<keyword evidence="5" id="KW-1185">Reference proteome</keyword>
<dbReference type="InterPro" id="IPR043128">
    <property type="entry name" value="Rev_trsase/Diguanyl_cyclase"/>
</dbReference>
<dbReference type="InterPro" id="IPR000160">
    <property type="entry name" value="GGDEF_dom"/>
</dbReference>
<dbReference type="PROSITE" id="PS50887">
    <property type="entry name" value="GGDEF"/>
    <property type="match status" value="1"/>
</dbReference>
<dbReference type="Pfam" id="PF00990">
    <property type="entry name" value="GGDEF"/>
    <property type="match status" value="1"/>
</dbReference>
<feature type="domain" description="EAL" evidence="2">
    <location>
        <begin position="416"/>
        <end position="667"/>
    </location>
</feature>
<dbReference type="PANTHER" id="PTHR44757:SF2">
    <property type="entry name" value="BIOFILM ARCHITECTURE MAINTENANCE PROTEIN MBAA"/>
    <property type="match status" value="1"/>
</dbReference>
<accession>A0ABR8XQE0</accession>
<gene>
    <name evidence="4" type="ORF">H9632_13900</name>
</gene>
<dbReference type="SUPFAM" id="SSF55785">
    <property type="entry name" value="PYP-like sensor domain (PAS domain)"/>
    <property type="match status" value="1"/>
</dbReference>
<dbReference type="Pfam" id="PF00563">
    <property type="entry name" value="EAL"/>
    <property type="match status" value="1"/>
</dbReference>
<dbReference type="RefSeq" id="WP_191704663.1">
    <property type="nucleotide sequence ID" value="NZ_JACSPW010000013.1"/>
</dbReference>
<proteinExistence type="predicted"/>
<dbReference type="CDD" id="cd01948">
    <property type="entry name" value="EAL"/>
    <property type="match status" value="1"/>
</dbReference>
<organism evidence="4 5">
    <name type="scientific">Solibacillus merdavium</name>
    <dbReference type="NCBI Taxonomy" id="2762218"/>
    <lineage>
        <taxon>Bacteria</taxon>
        <taxon>Bacillati</taxon>
        <taxon>Bacillota</taxon>
        <taxon>Bacilli</taxon>
        <taxon>Bacillales</taxon>
        <taxon>Caryophanaceae</taxon>
        <taxon>Solibacillus</taxon>
    </lineage>
</organism>
<sequence>MTNDQTLSVKIEPILVTPFPSFILLSNGTIVKENFHHFGYSEHQTKELKENPVFHTLFSEVSNETMESILTSPVALCLHNVPIMMEAGPSKICTLYTKPISFENKEAIFVLCIPNEEIRLLDDEMQHLIDLKSGIHQSFMTVTLDQDGFIIQTNQQFLKASHWTPKRVLGKTFWQLFPSNGESEKIAQEIWKTLQNGQIWQGDVEKVTKDDEPYWVHLTAIPMLGPAPELNQYFLIERNITKEKSIQFQLEKIAYIDTETGLINVHRLAQVVDEMIQEGRHFSFVYLSIDKFYTIKDLHDGSAEKSLIMEFTKRLKMYFQDSTMARINENDFVVITPLPEWFTQGFLNYLQQNPIYNGNIAVPLSISGGITRYPEDQLTFTHLMKASLASITSVRNAGGDRIVSLSKSSHVTLNRNSIIEKRLLLALDQKNLHVLYQPQLDVKTGKFIGVEALVRWDDEEIGVVSPDELIPIAEETGLINNIGSFMLEKACEQAVLWKKAGHNIKVSINSSVREFRDKNMAKSILATLERTGCPADLLQIEITEKFALEAEAETSIIKQMRTLENEGIVFVLDDFGTGYGSFRYMQLLPISILKIDQTFIRSLKLEKTQQLVNGMVQLGKSMNLTVVAEGVETEEQKEFLTNIGCDILQGYFISKPSSPNGISSLLV</sequence>
<dbReference type="PROSITE" id="PS50113">
    <property type="entry name" value="PAC"/>
    <property type="match status" value="1"/>
</dbReference>
<dbReference type="InterPro" id="IPR035919">
    <property type="entry name" value="EAL_sf"/>
</dbReference>
<dbReference type="PROSITE" id="PS50883">
    <property type="entry name" value="EAL"/>
    <property type="match status" value="1"/>
</dbReference>
<dbReference type="EMBL" id="JACSPW010000013">
    <property type="protein sequence ID" value="MBD8034159.1"/>
    <property type="molecule type" value="Genomic_DNA"/>
</dbReference>
<evidence type="ECO:0000313" key="4">
    <source>
        <dbReference type="EMBL" id="MBD8034159.1"/>
    </source>
</evidence>
<comment type="caution">
    <text evidence="4">The sequence shown here is derived from an EMBL/GenBank/DDBJ whole genome shotgun (WGS) entry which is preliminary data.</text>
</comment>
<dbReference type="Gene3D" id="3.20.20.450">
    <property type="entry name" value="EAL domain"/>
    <property type="match status" value="1"/>
</dbReference>
<dbReference type="SMART" id="SM00052">
    <property type="entry name" value="EAL"/>
    <property type="match status" value="1"/>
</dbReference>
<dbReference type="InterPro" id="IPR001633">
    <property type="entry name" value="EAL_dom"/>
</dbReference>
<dbReference type="SUPFAM" id="SSF141868">
    <property type="entry name" value="EAL domain-like"/>
    <property type="match status" value="1"/>
</dbReference>
<name>A0ABR8XQE0_9BACL</name>
<reference evidence="4 5" key="1">
    <citation type="submission" date="2020-08" db="EMBL/GenBank/DDBJ databases">
        <title>A Genomic Blueprint of the Chicken Gut Microbiome.</title>
        <authorList>
            <person name="Gilroy R."/>
            <person name="Ravi A."/>
            <person name="Getino M."/>
            <person name="Pursley I."/>
            <person name="Horton D.L."/>
            <person name="Alikhan N.-F."/>
            <person name="Baker D."/>
            <person name="Gharbi K."/>
            <person name="Hall N."/>
            <person name="Watson M."/>
            <person name="Adriaenssens E.M."/>
            <person name="Foster-Nyarko E."/>
            <person name="Jarju S."/>
            <person name="Secka A."/>
            <person name="Antonio M."/>
            <person name="Oren A."/>
            <person name="Chaudhuri R."/>
            <person name="La Ragione R.M."/>
            <person name="Hildebrand F."/>
            <person name="Pallen M.J."/>
        </authorList>
    </citation>
    <scope>NUCLEOTIDE SEQUENCE [LARGE SCALE GENOMIC DNA]</scope>
    <source>
        <strain evidence="4 5">Sa1YVA6</strain>
    </source>
</reference>
<evidence type="ECO:0000259" key="3">
    <source>
        <dbReference type="PROSITE" id="PS50887"/>
    </source>
</evidence>
<dbReference type="InterPro" id="IPR000014">
    <property type="entry name" value="PAS"/>
</dbReference>
<dbReference type="InterPro" id="IPR052155">
    <property type="entry name" value="Biofilm_reg_signaling"/>
</dbReference>
<evidence type="ECO:0000259" key="2">
    <source>
        <dbReference type="PROSITE" id="PS50883"/>
    </source>
</evidence>
<dbReference type="Gene3D" id="3.30.450.20">
    <property type="entry name" value="PAS domain"/>
    <property type="match status" value="1"/>
</dbReference>
<feature type="domain" description="GGDEF" evidence="3">
    <location>
        <begin position="280"/>
        <end position="407"/>
    </location>
</feature>
<dbReference type="SUPFAM" id="SSF55073">
    <property type="entry name" value="Nucleotide cyclase"/>
    <property type="match status" value="1"/>
</dbReference>
<dbReference type="InterPro" id="IPR035965">
    <property type="entry name" value="PAS-like_dom_sf"/>
</dbReference>
<dbReference type="CDD" id="cd00130">
    <property type="entry name" value="PAS"/>
    <property type="match status" value="1"/>
</dbReference>
<dbReference type="Gene3D" id="3.30.70.270">
    <property type="match status" value="1"/>
</dbReference>